<comment type="pathway">
    <text evidence="9">Amino-acid biosynthesis.</text>
</comment>
<keyword evidence="6" id="KW-0067">ATP-binding</keyword>
<keyword evidence="4" id="KW-0028">Amino-acid biosynthesis</keyword>
<reference evidence="12" key="1">
    <citation type="submission" date="2021-03" db="EMBL/GenBank/DDBJ databases">
        <title>Genomic Encyclopedia of Type Strains, Phase IV (KMG-IV): sequencing the most valuable type-strain genomes for metagenomic binning, comparative biology and taxonomic classification.</title>
        <authorList>
            <person name="Goeker M."/>
        </authorList>
    </citation>
    <scope>NUCLEOTIDE SEQUENCE</scope>
    <source>
        <strain evidence="12">DSM 101588</strain>
    </source>
</reference>
<evidence type="ECO:0000256" key="9">
    <source>
        <dbReference type="ARBA" id="ARBA00029440"/>
    </source>
</evidence>
<evidence type="ECO:0000256" key="7">
    <source>
        <dbReference type="ARBA" id="ARBA00022888"/>
    </source>
</evidence>
<evidence type="ECO:0000313" key="13">
    <source>
        <dbReference type="Proteomes" id="UP001166402"/>
    </source>
</evidence>
<evidence type="ECO:0000256" key="8">
    <source>
        <dbReference type="ARBA" id="ARBA00022962"/>
    </source>
</evidence>
<feature type="domain" description="Glutamine amidotransferase type-2" evidence="11">
    <location>
        <begin position="2"/>
        <end position="180"/>
    </location>
</feature>
<evidence type="ECO:0000256" key="3">
    <source>
        <dbReference type="ARBA" id="ARBA00022598"/>
    </source>
</evidence>
<organism evidence="12 13">
    <name type="scientific">Thermoanaerobacterium butyriciformans</name>
    <dbReference type="NCBI Taxonomy" id="1702242"/>
    <lineage>
        <taxon>Bacteria</taxon>
        <taxon>Bacillati</taxon>
        <taxon>Bacillota</taxon>
        <taxon>Clostridia</taxon>
        <taxon>Thermoanaerobacterales</taxon>
        <taxon>Thermoanaerobacteraceae</taxon>
        <taxon>Thermoanaerobacterium</taxon>
    </lineage>
</organism>
<gene>
    <name evidence="12" type="ORF">J2Z80_001987</name>
</gene>
<evidence type="ECO:0000256" key="5">
    <source>
        <dbReference type="ARBA" id="ARBA00022741"/>
    </source>
</evidence>
<comment type="catalytic activity">
    <reaction evidence="10">
        <text>L-aspartate + L-glutamine + ATP + H2O = L-asparagine + L-glutamate + AMP + diphosphate + H(+)</text>
        <dbReference type="Rhea" id="RHEA:12228"/>
        <dbReference type="ChEBI" id="CHEBI:15377"/>
        <dbReference type="ChEBI" id="CHEBI:15378"/>
        <dbReference type="ChEBI" id="CHEBI:29985"/>
        <dbReference type="ChEBI" id="CHEBI:29991"/>
        <dbReference type="ChEBI" id="CHEBI:30616"/>
        <dbReference type="ChEBI" id="CHEBI:33019"/>
        <dbReference type="ChEBI" id="CHEBI:58048"/>
        <dbReference type="ChEBI" id="CHEBI:58359"/>
        <dbReference type="ChEBI" id="CHEBI:456215"/>
        <dbReference type="EC" id="6.3.5.4"/>
    </reaction>
</comment>
<dbReference type="CDD" id="cd01991">
    <property type="entry name" value="Asn_synthase_B_C"/>
    <property type="match status" value="1"/>
</dbReference>
<dbReference type="Pfam" id="PF13537">
    <property type="entry name" value="GATase_7"/>
    <property type="match status" value="1"/>
</dbReference>
<dbReference type="SUPFAM" id="SSF56235">
    <property type="entry name" value="N-terminal nucleophile aminohydrolases (Ntn hydrolases)"/>
    <property type="match status" value="1"/>
</dbReference>
<dbReference type="InterPro" id="IPR001962">
    <property type="entry name" value="Asn_synthase"/>
</dbReference>
<dbReference type="NCBIfam" id="NF006949">
    <property type="entry name" value="PRK09431.1"/>
    <property type="match status" value="1"/>
</dbReference>
<protein>
    <recommendedName>
        <fullName evidence="2">asparagine synthase (glutamine-hydrolyzing)</fullName>
        <ecNumber evidence="2">6.3.5.4</ecNumber>
    </recommendedName>
</protein>
<dbReference type="EMBL" id="JAGGLT010000021">
    <property type="protein sequence ID" value="MBP2072456.1"/>
    <property type="molecule type" value="Genomic_DNA"/>
</dbReference>
<dbReference type="InterPro" id="IPR050795">
    <property type="entry name" value="Asn_Synthetase"/>
</dbReference>
<evidence type="ECO:0000256" key="6">
    <source>
        <dbReference type="ARBA" id="ARBA00022840"/>
    </source>
</evidence>
<dbReference type="InterPro" id="IPR006426">
    <property type="entry name" value="Asn_synth_AEB"/>
</dbReference>
<dbReference type="GO" id="GO:0004066">
    <property type="term" value="F:asparagine synthase (glutamine-hydrolyzing) activity"/>
    <property type="evidence" value="ECO:0007669"/>
    <property type="project" value="UniProtKB-EC"/>
</dbReference>
<comment type="similarity">
    <text evidence="1">Belongs to the asparagine synthetase family.</text>
</comment>
<dbReference type="InterPro" id="IPR029055">
    <property type="entry name" value="Ntn_hydrolases_N"/>
</dbReference>
<proteinExistence type="inferred from homology"/>
<keyword evidence="5" id="KW-0547">Nucleotide-binding</keyword>
<evidence type="ECO:0000313" key="12">
    <source>
        <dbReference type="EMBL" id="MBP2072456.1"/>
    </source>
</evidence>
<dbReference type="CDD" id="cd00712">
    <property type="entry name" value="AsnB"/>
    <property type="match status" value="1"/>
</dbReference>
<evidence type="ECO:0000256" key="10">
    <source>
        <dbReference type="ARBA" id="ARBA00048741"/>
    </source>
</evidence>
<dbReference type="InterPro" id="IPR014729">
    <property type="entry name" value="Rossmann-like_a/b/a_fold"/>
</dbReference>
<dbReference type="EC" id="6.3.5.4" evidence="2"/>
<dbReference type="InterPro" id="IPR033738">
    <property type="entry name" value="AsnB_N"/>
</dbReference>
<dbReference type="PIRSF" id="PIRSF001589">
    <property type="entry name" value="Asn_synthetase_glu-h"/>
    <property type="match status" value="1"/>
</dbReference>
<keyword evidence="13" id="KW-1185">Reference proteome</keyword>
<accession>A0ABS4NFK4</accession>
<dbReference type="Gene3D" id="3.60.20.10">
    <property type="entry name" value="Glutamine Phosphoribosylpyrophosphate, subunit 1, domain 1"/>
    <property type="match status" value="1"/>
</dbReference>
<sequence>MCGIAGIFHGNETNRVKMMLEKIIHRGPDDHGVFSDSNITLGHNRLTIIDLYSGRQPMKNEDGRYWMIFNGEIYNYKSLRSELKNHNFATNTDSEVIIHLYEELKEDCVNYLDGMFSLVIYDSIEKTIFMARDPLGIKPLYYGYTEEGYLAFASEIKALQVVTDDINEFPNGQTYTTKNGFSKYFSIEQDPINIKNADDIVNGLRLRLEDSVRKRLVADVPVGVFLSGGLDSSLIAAIAAKYKKNLNSFAVGMEGSNDIKNARIVADYIGTIHHELIYTEDDIKKILPKVIYYLESCDPALVRSAVATYFVSKLASKYVKVVLSGEGADELFGGYHYLKNYSNNWEMHTELRSITGNLHNSNLQRVDRMTMANSIEGRVPFLDTEMIHYAFKIKPSYKISEKDKTEKWILRKTAEEYLPDSIVWRRKEKFSIGTGTNEVLNSLAESEISDRYFVKNKKLANGFEIKSKEEMYYYNILKEQFAVDAFINEMGRSRSLDDFQIYA</sequence>
<dbReference type="PANTHER" id="PTHR11772">
    <property type="entry name" value="ASPARAGINE SYNTHETASE"/>
    <property type="match status" value="1"/>
</dbReference>
<dbReference type="PROSITE" id="PS51278">
    <property type="entry name" value="GATASE_TYPE_2"/>
    <property type="match status" value="1"/>
</dbReference>
<comment type="caution">
    <text evidence="12">The sequence shown here is derived from an EMBL/GenBank/DDBJ whole genome shotgun (WGS) entry which is preliminary data.</text>
</comment>
<evidence type="ECO:0000256" key="4">
    <source>
        <dbReference type="ARBA" id="ARBA00022605"/>
    </source>
</evidence>
<dbReference type="InterPro" id="IPR017932">
    <property type="entry name" value="GATase_2_dom"/>
</dbReference>
<dbReference type="PANTHER" id="PTHR11772:SF2">
    <property type="entry name" value="ASPARAGINE SYNTHETASE [GLUTAMINE-HYDROLYZING]"/>
    <property type="match status" value="1"/>
</dbReference>
<dbReference type="RefSeq" id="WP_209454217.1">
    <property type="nucleotide sequence ID" value="NZ_JAGGLT010000021.1"/>
</dbReference>
<dbReference type="Pfam" id="PF00733">
    <property type="entry name" value="Asn_synthase"/>
    <property type="match status" value="1"/>
</dbReference>
<keyword evidence="7" id="KW-0061">Asparagine biosynthesis</keyword>
<name>A0ABS4NFK4_9THEO</name>
<keyword evidence="8" id="KW-0315">Glutamine amidotransferase</keyword>
<evidence type="ECO:0000256" key="1">
    <source>
        <dbReference type="ARBA" id="ARBA00005752"/>
    </source>
</evidence>
<evidence type="ECO:0000259" key="11">
    <source>
        <dbReference type="PROSITE" id="PS51278"/>
    </source>
</evidence>
<dbReference type="Gene3D" id="3.40.50.620">
    <property type="entry name" value="HUPs"/>
    <property type="match status" value="1"/>
</dbReference>
<dbReference type="Proteomes" id="UP001166402">
    <property type="component" value="Unassembled WGS sequence"/>
</dbReference>
<dbReference type="SUPFAM" id="SSF52402">
    <property type="entry name" value="Adenine nucleotide alpha hydrolases-like"/>
    <property type="match status" value="1"/>
</dbReference>
<evidence type="ECO:0000256" key="2">
    <source>
        <dbReference type="ARBA" id="ARBA00012737"/>
    </source>
</evidence>
<keyword evidence="3 12" id="KW-0436">Ligase</keyword>